<proteinExistence type="predicted"/>
<gene>
    <name evidence="4" type="ORF">RFI_03801</name>
</gene>
<dbReference type="OrthoDB" id="1700726at2759"/>
<dbReference type="GO" id="GO:0004467">
    <property type="term" value="F:long-chain fatty acid-CoA ligase activity"/>
    <property type="evidence" value="ECO:0007669"/>
    <property type="project" value="TreeGrafter"/>
</dbReference>
<dbReference type="GO" id="GO:0005783">
    <property type="term" value="C:endoplasmic reticulum"/>
    <property type="evidence" value="ECO:0007669"/>
    <property type="project" value="TreeGrafter"/>
</dbReference>
<dbReference type="Pfam" id="PF00501">
    <property type="entry name" value="AMP-binding"/>
    <property type="match status" value="1"/>
</dbReference>
<evidence type="ECO:0000256" key="2">
    <source>
        <dbReference type="ARBA" id="ARBA00022840"/>
    </source>
</evidence>
<evidence type="ECO:0000256" key="1">
    <source>
        <dbReference type="ARBA" id="ARBA00022741"/>
    </source>
</evidence>
<dbReference type="InterPro" id="IPR042099">
    <property type="entry name" value="ANL_N_sf"/>
</dbReference>
<reference evidence="4 5" key="1">
    <citation type="journal article" date="2013" name="Curr. Biol.">
        <title>The Genome of the Foraminiferan Reticulomyxa filosa.</title>
        <authorList>
            <person name="Glockner G."/>
            <person name="Hulsmann N."/>
            <person name="Schleicher M."/>
            <person name="Noegel A.A."/>
            <person name="Eichinger L."/>
            <person name="Gallinger C."/>
            <person name="Pawlowski J."/>
            <person name="Sierra R."/>
            <person name="Euteneuer U."/>
            <person name="Pillet L."/>
            <person name="Moustafa A."/>
            <person name="Platzer M."/>
            <person name="Groth M."/>
            <person name="Szafranski K."/>
            <person name="Schliwa M."/>
        </authorList>
    </citation>
    <scope>NUCLEOTIDE SEQUENCE [LARGE SCALE GENOMIC DNA]</scope>
</reference>
<dbReference type="PANTHER" id="PTHR43272">
    <property type="entry name" value="LONG-CHAIN-FATTY-ACID--COA LIGASE"/>
    <property type="match status" value="1"/>
</dbReference>
<comment type="caution">
    <text evidence="4">The sequence shown here is derived from an EMBL/GenBank/DDBJ whole genome shotgun (WGS) entry which is preliminary data.</text>
</comment>
<dbReference type="SUPFAM" id="SSF56801">
    <property type="entry name" value="Acetyl-CoA synthetase-like"/>
    <property type="match status" value="1"/>
</dbReference>
<keyword evidence="2" id="KW-0067">ATP-binding</keyword>
<dbReference type="OMA" id="HTFAEWL"/>
<dbReference type="PANTHER" id="PTHR43272:SF33">
    <property type="entry name" value="AMP-BINDING DOMAIN-CONTAINING PROTEIN-RELATED"/>
    <property type="match status" value="1"/>
</dbReference>
<dbReference type="AlphaFoldDB" id="X6P541"/>
<keyword evidence="1" id="KW-0547">Nucleotide-binding</keyword>
<keyword evidence="5" id="KW-1185">Reference proteome</keyword>
<accession>X6P541</accession>
<dbReference type="Gene3D" id="3.40.50.12780">
    <property type="entry name" value="N-terminal domain of ligase-like"/>
    <property type="match status" value="1"/>
</dbReference>
<evidence type="ECO:0000313" key="4">
    <source>
        <dbReference type="EMBL" id="ETO33306.1"/>
    </source>
</evidence>
<name>X6P541_RETFI</name>
<evidence type="ECO:0000259" key="3">
    <source>
        <dbReference type="Pfam" id="PF00501"/>
    </source>
</evidence>
<dbReference type="GO" id="GO:0016020">
    <property type="term" value="C:membrane"/>
    <property type="evidence" value="ECO:0007669"/>
    <property type="project" value="TreeGrafter"/>
</dbReference>
<keyword evidence="4" id="KW-0436">Ligase</keyword>
<protein>
    <submittedName>
        <fullName evidence="4">Long-chain-fatty-acid-CoA ligase</fullName>
    </submittedName>
</protein>
<dbReference type="GO" id="GO:0005524">
    <property type="term" value="F:ATP binding"/>
    <property type="evidence" value="ECO:0007669"/>
    <property type="project" value="UniProtKB-KW"/>
</dbReference>
<dbReference type="Proteomes" id="UP000023152">
    <property type="component" value="Unassembled WGS sequence"/>
</dbReference>
<feature type="domain" description="AMP-dependent synthetase/ligase" evidence="3">
    <location>
        <begin position="32"/>
        <end position="161"/>
    </location>
</feature>
<dbReference type="InterPro" id="IPR000873">
    <property type="entry name" value="AMP-dep_synth/lig_dom"/>
</dbReference>
<sequence length="347" mass="39184">MSQVRSASTVRKWLFQKALSAKAEAVKEGKPTPAVWDKLVFSKIRQAFGGRVRYAASGSAPLSRTTVDFLRLLSLIFAEDLAEGYGLTETWATGTATQAEDRNTYGHVGSAGASVEVKLMNVDDMNYLLSVVLYAETFTTDEPEPRGEIWIRGESVFKGYYRNPEVTKEVLRDDGWFATGDIGKWRRDGKLQIIDRKKNIFKLAQGEYIRPEYIEGVYKRSPYVGNIFVHGNSDQTYLVGIVYPDPEVFAKWAEQNGLKSISTNLDALIKEPGVKNAIEKDMERIAKKEKLQGFEKVKQFVLTKEDFTVENGLLTSTMKLKRNVARTKFAKEIEQMYAEGIKTQSKL</sequence>
<organism evidence="4 5">
    <name type="scientific">Reticulomyxa filosa</name>
    <dbReference type="NCBI Taxonomy" id="46433"/>
    <lineage>
        <taxon>Eukaryota</taxon>
        <taxon>Sar</taxon>
        <taxon>Rhizaria</taxon>
        <taxon>Retaria</taxon>
        <taxon>Foraminifera</taxon>
        <taxon>Monothalamids</taxon>
        <taxon>Reticulomyxidae</taxon>
        <taxon>Reticulomyxa</taxon>
    </lineage>
</organism>
<dbReference type="EMBL" id="ASPP01003498">
    <property type="protein sequence ID" value="ETO33306.1"/>
    <property type="molecule type" value="Genomic_DNA"/>
</dbReference>
<evidence type="ECO:0000313" key="5">
    <source>
        <dbReference type="Proteomes" id="UP000023152"/>
    </source>
</evidence>